<feature type="domain" description="Aldehyde oxidase/xanthine dehydrogenase a/b hammerhead" evidence="1">
    <location>
        <begin position="40"/>
        <end position="143"/>
    </location>
</feature>
<keyword evidence="3" id="KW-1185">Reference proteome</keyword>
<organism evidence="2 3">
    <name type="scientific">Thermanaeromonas toyohensis ToBE</name>
    <dbReference type="NCBI Taxonomy" id="698762"/>
    <lineage>
        <taxon>Bacteria</taxon>
        <taxon>Bacillati</taxon>
        <taxon>Bacillota</taxon>
        <taxon>Clostridia</taxon>
        <taxon>Neomoorellales</taxon>
        <taxon>Neomoorellaceae</taxon>
        <taxon>Thermanaeromonas</taxon>
    </lineage>
</organism>
<dbReference type="SMART" id="SM01008">
    <property type="entry name" value="Ald_Xan_dh_C"/>
    <property type="match status" value="1"/>
</dbReference>
<dbReference type="Gene3D" id="3.30.365.10">
    <property type="entry name" value="Aldehyde oxidase/xanthine dehydrogenase, molybdopterin binding domain"/>
    <property type="match status" value="4"/>
</dbReference>
<dbReference type="GO" id="GO:0005506">
    <property type="term" value="F:iron ion binding"/>
    <property type="evidence" value="ECO:0007669"/>
    <property type="project" value="InterPro"/>
</dbReference>
<dbReference type="Pfam" id="PF20256">
    <property type="entry name" value="MoCoBD_2"/>
    <property type="match status" value="1"/>
</dbReference>
<evidence type="ECO:0000313" key="3">
    <source>
        <dbReference type="Proteomes" id="UP000192569"/>
    </source>
</evidence>
<dbReference type="Proteomes" id="UP000192569">
    <property type="component" value="Chromosome I"/>
</dbReference>
<dbReference type="PANTHER" id="PTHR11908:SF157">
    <property type="entry name" value="XANTHINE DEHYDROGENASE SUBUNIT D-RELATED"/>
    <property type="match status" value="1"/>
</dbReference>
<proteinExistence type="predicted"/>
<dbReference type="AlphaFoldDB" id="A0A1W1VF49"/>
<accession>A0A1W1VF49</accession>
<protein>
    <submittedName>
        <fullName evidence="2">CO or xanthine dehydrogenase, Mo-binding subunit</fullName>
    </submittedName>
</protein>
<dbReference type="InterPro" id="IPR037165">
    <property type="entry name" value="AldOxase/xan_DH_Mopterin-bd_sf"/>
</dbReference>
<evidence type="ECO:0000313" key="2">
    <source>
        <dbReference type="EMBL" id="SMB92029.1"/>
    </source>
</evidence>
<dbReference type="EMBL" id="LT838272">
    <property type="protein sequence ID" value="SMB92029.1"/>
    <property type="molecule type" value="Genomic_DNA"/>
</dbReference>
<dbReference type="SUPFAM" id="SSF54665">
    <property type="entry name" value="CO dehydrogenase molybdoprotein N-domain-like"/>
    <property type="match status" value="1"/>
</dbReference>
<dbReference type="InterPro" id="IPR008274">
    <property type="entry name" value="AldOxase/xan_DH_MoCoBD1"/>
</dbReference>
<dbReference type="Pfam" id="PF02738">
    <property type="entry name" value="MoCoBD_1"/>
    <property type="match status" value="1"/>
</dbReference>
<dbReference type="STRING" id="698762.SAMN00808754_0561"/>
<dbReference type="InterPro" id="IPR036856">
    <property type="entry name" value="Ald_Oxase/Xan_DH_a/b_sf"/>
</dbReference>
<dbReference type="Pfam" id="PF01315">
    <property type="entry name" value="Ald_Xan_dh_C"/>
    <property type="match status" value="1"/>
</dbReference>
<dbReference type="InterPro" id="IPR000674">
    <property type="entry name" value="Ald_Oxase/Xan_DH_a/b"/>
</dbReference>
<dbReference type="SUPFAM" id="SSF56003">
    <property type="entry name" value="Molybdenum cofactor-binding domain"/>
    <property type="match status" value="1"/>
</dbReference>
<dbReference type="InterPro" id="IPR016208">
    <property type="entry name" value="Ald_Oxase/xanthine_DH-like"/>
</dbReference>
<reference evidence="2 3" key="1">
    <citation type="submission" date="2017-04" db="EMBL/GenBank/DDBJ databases">
        <authorList>
            <person name="Afonso C.L."/>
            <person name="Miller P.J."/>
            <person name="Scott M.A."/>
            <person name="Spackman E."/>
            <person name="Goraichik I."/>
            <person name="Dimitrov K.M."/>
            <person name="Suarez D.L."/>
            <person name="Swayne D.E."/>
        </authorList>
    </citation>
    <scope>NUCLEOTIDE SEQUENCE [LARGE SCALE GENOMIC DNA]</scope>
    <source>
        <strain evidence="2 3">ToBE</strain>
    </source>
</reference>
<evidence type="ECO:0000259" key="1">
    <source>
        <dbReference type="SMART" id="SM01008"/>
    </source>
</evidence>
<dbReference type="InterPro" id="IPR046867">
    <property type="entry name" value="AldOxase/xan_DH_MoCoBD2"/>
</dbReference>
<dbReference type="PANTHER" id="PTHR11908">
    <property type="entry name" value="XANTHINE DEHYDROGENASE"/>
    <property type="match status" value="1"/>
</dbReference>
<gene>
    <name evidence="2" type="ORF">SAMN00808754_0561</name>
</gene>
<name>A0A1W1VF49_9FIRM</name>
<sequence>MLRIGGEFGLKSWTRHFSLGEEGKTMKGSLKRVDAYEKVTGRAKYVADLKFPGMVEVKVLRSPYAHALIRSIDTREAMGVKGVLAVLTGKDLPGIPCRPKERPVLAREEVRYTGDGVAIVVAETEEAAALALEKIKVEYEVLPAVFDPEEALKPGAPEVHPGGNLVCQHKVRRGDIREGFKEAEIILERTYRTQRVYHAALEPEAAIAVPEPSGEITIYCPTKSPFNMRRIVAEAMGMDLNRIRIVETTIGGSFGGKDYDMAVLGARAALAAKVTGRPARIVLTREESILESTKRHPYILHYRLGAKRDGTLCALEVKAIADAGAYVSKTPLVTWRSSIEAAGPYEIPNVSIDVYGVFTNNVSSDALRGFGSPQVNFAMELLMDELAEVLGRDPLELRWQNGFREGSVAACGQVLHEVSLRECLDEVARASNWENKRKAYSQQQGLKRRGIGMACSFRGSCLGAGGEGLDAAGAAIIVHRDGSLSISTGIAEVGQGSRTAFARLITEILGVPPESLSFNPVDTSRVIDSGPTVASRGTVIGGQAIKIAAEKIRQAMAEVAGEMLGVKAEEIAFAGGRIFWRRDPSKGLSFKEVAEKCYARGVSLYSFGWYKAPDLYWDRERGQGEAYFSYVYAACCAEVEVDLETGQVQVLNFWAAHDVGNALNEREVKGQIAGGAAMGIGYALLEEVKAQEGRLLNLSYSNYLLPTTLDTGEIIPLIVEHPDPLGPLGARGLGEPATQIVAPAIINAICHALGCRLYEIPATFEKIWRVINKQEPKS</sequence>
<dbReference type="GO" id="GO:0016491">
    <property type="term" value="F:oxidoreductase activity"/>
    <property type="evidence" value="ECO:0007669"/>
    <property type="project" value="InterPro"/>
</dbReference>
<dbReference type="Gene3D" id="3.90.1170.50">
    <property type="entry name" value="Aldehyde oxidase/xanthine dehydrogenase, a/b hammerhead"/>
    <property type="match status" value="1"/>
</dbReference>